<dbReference type="SUPFAM" id="SSF54236">
    <property type="entry name" value="Ubiquitin-like"/>
    <property type="match status" value="2"/>
</dbReference>
<dbReference type="GO" id="GO:0003729">
    <property type="term" value="F:mRNA binding"/>
    <property type="evidence" value="ECO:0007669"/>
    <property type="project" value="UniProtKB-ARBA"/>
</dbReference>
<dbReference type="Pfam" id="PF00240">
    <property type="entry name" value="ubiquitin"/>
    <property type="match status" value="2"/>
</dbReference>
<evidence type="ECO:0000313" key="5">
    <source>
        <dbReference type="EMBL" id="KAL3653019.1"/>
    </source>
</evidence>
<name>A0ABD3EIH9_9LAMI</name>
<keyword evidence="3" id="KW-0832">Ubl conjugation</keyword>
<dbReference type="InterPro" id="IPR050158">
    <property type="entry name" value="Ubiquitin_ubiquitin-like"/>
</dbReference>
<dbReference type="InterPro" id="IPR029071">
    <property type="entry name" value="Ubiquitin-like_domsf"/>
</dbReference>
<sequence>MQIFVKTLVGKTITLEVSNSDTIANVKAKIQDQEGLPADLQRLIFAGKQLGDCPTLVDYNITKESTLEQLVLRLRGGTMIKVKTLTGKEIEIDIEPTDTIDRIKERVEEKEGIPPVQQRLIYSGRQLGDNEKTAKDYNIEGGSVLHLVLALRGGGCF</sequence>
<dbReference type="InterPro" id="IPR038738">
    <property type="entry name" value="Nedd8-like"/>
</dbReference>
<dbReference type="EMBL" id="JAVIJP010000005">
    <property type="protein sequence ID" value="KAL3653019.1"/>
    <property type="molecule type" value="Genomic_DNA"/>
</dbReference>
<dbReference type="Gene3D" id="3.10.20.90">
    <property type="entry name" value="Phosphatidylinositol 3-kinase Catalytic Subunit, Chain A, domain 1"/>
    <property type="match status" value="2"/>
</dbReference>
<dbReference type="PRINTS" id="PR00348">
    <property type="entry name" value="UBIQUITIN"/>
</dbReference>
<dbReference type="PANTHER" id="PTHR10666">
    <property type="entry name" value="UBIQUITIN"/>
    <property type="match status" value="1"/>
</dbReference>
<comment type="caution">
    <text evidence="5">The sequence shown here is derived from an EMBL/GenBank/DDBJ whole genome shotgun (WGS) entry which is preliminary data.</text>
</comment>
<evidence type="ECO:0000256" key="2">
    <source>
        <dbReference type="ARBA" id="ARBA00022786"/>
    </source>
</evidence>
<gene>
    <name evidence="5" type="primary">RUB1_2</name>
    <name evidence="5" type="ORF">CASFOL_002700</name>
</gene>
<proteinExistence type="predicted"/>
<keyword evidence="1" id="KW-1017">Isopeptide bond</keyword>
<dbReference type="CDD" id="cd01806">
    <property type="entry name" value="Ubl_NEDD8"/>
    <property type="match status" value="1"/>
</dbReference>
<dbReference type="FunFam" id="3.10.20.90:FF:000023">
    <property type="entry name" value="NEDD8 protein"/>
    <property type="match status" value="1"/>
</dbReference>
<dbReference type="PROSITE" id="PS00299">
    <property type="entry name" value="UBIQUITIN_1"/>
    <property type="match status" value="2"/>
</dbReference>
<reference evidence="6" key="1">
    <citation type="journal article" date="2024" name="IScience">
        <title>Strigolactones Initiate the Formation of Haustorium-like Structures in Castilleja.</title>
        <authorList>
            <person name="Buerger M."/>
            <person name="Peterson D."/>
            <person name="Chory J."/>
        </authorList>
    </citation>
    <scope>NUCLEOTIDE SEQUENCE [LARGE SCALE GENOMIC DNA]</scope>
</reference>
<dbReference type="InterPro" id="IPR019954">
    <property type="entry name" value="Ubiquitin_CS"/>
</dbReference>
<accession>A0ABD3EIH9</accession>
<feature type="domain" description="Ubiquitin-like" evidence="4">
    <location>
        <begin position="1"/>
        <end position="76"/>
    </location>
</feature>
<keyword evidence="2" id="KW-0833">Ubl conjugation pathway</keyword>
<dbReference type="InterPro" id="IPR000626">
    <property type="entry name" value="Ubiquitin-like_dom"/>
</dbReference>
<feature type="domain" description="Ubiquitin-like" evidence="4">
    <location>
        <begin position="78"/>
        <end position="154"/>
    </location>
</feature>
<dbReference type="FunFam" id="3.10.20.90:FF:000160">
    <property type="entry name" value="Polyubiquitin-C"/>
    <property type="match status" value="1"/>
</dbReference>
<evidence type="ECO:0000256" key="1">
    <source>
        <dbReference type="ARBA" id="ARBA00022499"/>
    </source>
</evidence>
<dbReference type="PROSITE" id="PS50053">
    <property type="entry name" value="UBIQUITIN_2"/>
    <property type="match status" value="2"/>
</dbReference>
<dbReference type="AlphaFoldDB" id="A0ABD3EIH9"/>
<evidence type="ECO:0000256" key="3">
    <source>
        <dbReference type="ARBA" id="ARBA00022843"/>
    </source>
</evidence>
<evidence type="ECO:0000259" key="4">
    <source>
        <dbReference type="PROSITE" id="PS50053"/>
    </source>
</evidence>
<evidence type="ECO:0000313" key="6">
    <source>
        <dbReference type="Proteomes" id="UP001632038"/>
    </source>
</evidence>
<dbReference type="Proteomes" id="UP001632038">
    <property type="component" value="Unassembled WGS sequence"/>
</dbReference>
<organism evidence="5 6">
    <name type="scientific">Castilleja foliolosa</name>
    <dbReference type="NCBI Taxonomy" id="1961234"/>
    <lineage>
        <taxon>Eukaryota</taxon>
        <taxon>Viridiplantae</taxon>
        <taxon>Streptophyta</taxon>
        <taxon>Embryophyta</taxon>
        <taxon>Tracheophyta</taxon>
        <taxon>Spermatophyta</taxon>
        <taxon>Magnoliopsida</taxon>
        <taxon>eudicotyledons</taxon>
        <taxon>Gunneridae</taxon>
        <taxon>Pentapetalae</taxon>
        <taxon>asterids</taxon>
        <taxon>lamiids</taxon>
        <taxon>Lamiales</taxon>
        <taxon>Orobanchaceae</taxon>
        <taxon>Pedicularideae</taxon>
        <taxon>Castillejinae</taxon>
        <taxon>Castilleja</taxon>
    </lineage>
</organism>
<dbReference type="SMART" id="SM00213">
    <property type="entry name" value="UBQ"/>
    <property type="match status" value="2"/>
</dbReference>
<protein>
    <submittedName>
        <fullName evidence="5">NEDD8 protein</fullName>
    </submittedName>
</protein>
<keyword evidence="6" id="KW-1185">Reference proteome</keyword>
<dbReference type="InterPro" id="IPR019956">
    <property type="entry name" value="Ubiquitin_dom"/>
</dbReference>